<evidence type="ECO:0000256" key="1">
    <source>
        <dbReference type="PROSITE-ProRule" id="PRU00339"/>
    </source>
</evidence>
<dbReference type="InterPro" id="IPR048086">
    <property type="entry name" value="PA5502-like_lipo"/>
</dbReference>
<feature type="signal peptide" evidence="3">
    <location>
        <begin position="1"/>
        <end position="19"/>
    </location>
</feature>
<sequence>MMSLALRRLFIVATLLVLAACQQQVPQEADLPTDPLVSGFNQLDQSLRAGNLATAEQQLDALKVSAAGDTRLEAYQRQLAEAYLHQGQQALQDGDLDTATTALGRARSMMPQAPALTTGLDGAIAKARETELSAAQEQRAAGAKAEAARLEQAQLLRQAAETQAAVLGIARLAEPQVGIRTPGKPKAQVINPSEENSQVLLPMLDNHDNDSLRRLLDKAASDVVHFNCAVHIQVRESKDYPWVAALLNARIKRIEPNYKASLSHTIKADSVPRLVLSPRPRF</sequence>
<evidence type="ECO:0000256" key="2">
    <source>
        <dbReference type="SAM" id="Coils"/>
    </source>
</evidence>
<keyword evidence="3" id="KW-0732">Signal</keyword>
<dbReference type="PROSITE" id="PS51257">
    <property type="entry name" value="PROKAR_LIPOPROTEIN"/>
    <property type="match status" value="1"/>
</dbReference>
<dbReference type="AlphaFoldDB" id="A0A239FBM2"/>
<evidence type="ECO:0000256" key="3">
    <source>
        <dbReference type="SAM" id="SignalP"/>
    </source>
</evidence>
<keyword evidence="2" id="KW-0175">Coiled coil</keyword>
<dbReference type="PROSITE" id="PS50005">
    <property type="entry name" value="TPR"/>
    <property type="match status" value="1"/>
</dbReference>
<protein>
    <recommendedName>
        <fullName evidence="6">Lipoprotein</fullName>
    </recommendedName>
</protein>
<feature type="coiled-coil region" evidence="2">
    <location>
        <begin position="133"/>
        <end position="165"/>
    </location>
</feature>
<dbReference type="EMBL" id="FZOG01000003">
    <property type="protein sequence ID" value="SNS54440.1"/>
    <property type="molecule type" value="Genomic_DNA"/>
</dbReference>
<feature type="repeat" description="TPR" evidence="1">
    <location>
        <begin position="80"/>
        <end position="113"/>
    </location>
</feature>
<keyword evidence="5" id="KW-1185">Reference proteome</keyword>
<reference evidence="5" key="1">
    <citation type="submission" date="2017-06" db="EMBL/GenBank/DDBJ databases">
        <authorList>
            <person name="Varghese N."/>
            <person name="Submissions S."/>
        </authorList>
    </citation>
    <scope>NUCLEOTIDE SEQUENCE [LARGE SCALE GENOMIC DNA]</scope>
    <source>
        <strain evidence="5">CIP 108523</strain>
    </source>
</reference>
<evidence type="ECO:0000313" key="5">
    <source>
        <dbReference type="Proteomes" id="UP000242915"/>
    </source>
</evidence>
<evidence type="ECO:0000313" key="4">
    <source>
        <dbReference type="EMBL" id="SNS54440.1"/>
    </source>
</evidence>
<accession>A0A239FBM2</accession>
<dbReference type="Proteomes" id="UP000242915">
    <property type="component" value="Unassembled WGS sequence"/>
</dbReference>
<name>A0A239FBM2_9PSED</name>
<evidence type="ECO:0008006" key="6">
    <source>
        <dbReference type="Google" id="ProtNLM"/>
    </source>
</evidence>
<keyword evidence="1" id="KW-0802">TPR repeat</keyword>
<proteinExistence type="predicted"/>
<dbReference type="InterPro" id="IPR019734">
    <property type="entry name" value="TPR_rpt"/>
</dbReference>
<feature type="chain" id="PRO_5012805595" description="Lipoprotein" evidence="3">
    <location>
        <begin position="20"/>
        <end position="282"/>
    </location>
</feature>
<dbReference type="NCBIfam" id="NF041601">
    <property type="entry name" value="PA5502_lipo"/>
    <property type="match status" value="1"/>
</dbReference>
<dbReference type="RefSeq" id="WP_089360348.1">
    <property type="nucleotide sequence ID" value="NZ_FZOG01000003.1"/>
</dbReference>
<organism evidence="4 5">
    <name type="scientific">Pseudomonas segetis</name>
    <dbReference type="NCBI Taxonomy" id="298908"/>
    <lineage>
        <taxon>Bacteria</taxon>
        <taxon>Pseudomonadati</taxon>
        <taxon>Pseudomonadota</taxon>
        <taxon>Gammaproteobacteria</taxon>
        <taxon>Pseudomonadales</taxon>
        <taxon>Pseudomonadaceae</taxon>
        <taxon>Pseudomonas</taxon>
    </lineage>
</organism>
<gene>
    <name evidence="4" type="ORF">SAMN05216255_2542</name>
</gene>